<feature type="transmembrane region" description="Helical" evidence="10">
    <location>
        <begin position="144"/>
        <end position="162"/>
    </location>
</feature>
<evidence type="ECO:0000256" key="9">
    <source>
        <dbReference type="ARBA" id="ARBA00023251"/>
    </source>
</evidence>
<name>Q8Q0M1_METMA</name>
<evidence type="ECO:0000256" key="1">
    <source>
        <dbReference type="ARBA" id="ARBA00004651"/>
    </source>
</evidence>
<organism evidence="11 12">
    <name type="scientific">Methanosarcina mazei (strain ATCC BAA-159 / DSM 3647 / Goe1 / Go1 / JCM 11833 / OCM 88)</name>
    <name type="common">Methanosarcina frisia</name>
    <dbReference type="NCBI Taxonomy" id="192952"/>
    <lineage>
        <taxon>Archaea</taxon>
        <taxon>Methanobacteriati</taxon>
        <taxon>Methanobacteriota</taxon>
        <taxon>Stenosarchaea group</taxon>
        <taxon>Methanomicrobia</taxon>
        <taxon>Methanosarcinales</taxon>
        <taxon>Methanosarcinaceae</taxon>
        <taxon>Methanosarcina</taxon>
    </lineage>
</organism>
<comment type="subcellular location">
    <subcellularLocation>
        <location evidence="1">Cell membrane</location>
        <topology evidence="1">Multi-pass membrane protein</topology>
    </subcellularLocation>
</comment>
<evidence type="ECO:0000256" key="3">
    <source>
        <dbReference type="ARBA" id="ARBA00022106"/>
    </source>
</evidence>
<dbReference type="PATRIC" id="fig|192952.21.peg.128"/>
<dbReference type="eggNOG" id="arCOG01732">
    <property type="taxonomic scope" value="Archaea"/>
</dbReference>
<evidence type="ECO:0000256" key="8">
    <source>
        <dbReference type="ARBA" id="ARBA00023136"/>
    </source>
</evidence>
<sequence length="475" mass="51190">MLPVLKGKSMTDEREIRSESIEKLFLKFVFPATIGLIVAGIQGVIDGFFIGNAVGSQGLAGVTLAFPALIVVVAVGHMIGIGTSSLVALARGRGDLQEAIRLVHNAFPLLLLVGIGLTAFGLAFSDSYLLLLGASGAVFAMANAYLKVLFAGSVFMLLAIALDPLVRNDGKPGFAMICMVVGVLINLVLDYIFVMRMGMGVTGAAIATVIAFSLSGILLSLYFFSRWAGLRLKYRAFCLEPGTIFRIMKVGLPSFAMQFSTSFLLFTNNYMLLKYGSELAVSGYGIIGYVFSTFSLIFEGIAVGTQPIIGFNYGARCYSRVAGTLKMAFISCLGTGAVGFMLLSIFPEQVIRIFNHDSPELLEITLNGMGIFMFALLAQGTVMLGSVYFQSINRVRSALFIQLGKVFLFFLPLLLILPPLLGLNGVWLATPAAEFLMLMVVLGLLWKEFCFLKNGKPVSEESYCPASEIVLAPND</sequence>
<dbReference type="KEGG" id="mma:MM_0115"/>
<dbReference type="InterPro" id="IPR045070">
    <property type="entry name" value="MATE_MepA-like"/>
</dbReference>
<dbReference type="NCBIfam" id="TIGR00797">
    <property type="entry name" value="matE"/>
    <property type="match status" value="1"/>
</dbReference>
<evidence type="ECO:0000313" key="12">
    <source>
        <dbReference type="Proteomes" id="UP000000595"/>
    </source>
</evidence>
<keyword evidence="4" id="KW-0813">Transport</keyword>
<feature type="transmembrane region" description="Helical" evidence="10">
    <location>
        <begin position="286"/>
        <end position="315"/>
    </location>
</feature>
<feature type="transmembrane region" description="Helical" evidence="10">
    <location>
        <begin position="65"/>
        <end position="90"/>
    </location>
</feature>
<keyword evidence="8 10" id="KW-0472">Membrane</keyword>
<evidence type="ECO:0000256" key="2">
    <source>
        <dbReference type="ARBA" id="ARBA00008417"/>
    </source>
</evidence>
<dbReference type="Proteomes" id="UP000000595">
    <property type="component" value="Chromosome"/>
</dbReference>
<keyword evidence="5" id="KW-1003">Cell membrane</keyword>
<dbReference type="PIRSF" id="PIRSF006603">
    <property type="entry name" value="DinF"/>
    <property type="match status" value="1"/>
</dbReference>
<reference evidence="11 12" key="1">
    <citation type="journal article" date="2002" name="J. Mol. Microbiol. Biotechnol.">
        <title>The genome of Methanosarcina mazei: evidence for lateral gene transfer between Bacteria and Archaea.</title>
        <authorList>
            <person name="Deppenmeier U."/>
            <person name="Johann A."/>
            <person name="Hartsch T."/>
            <person name="Merkl R."/>
            <person name="Schmitz R.A."/>
            <person name="Martinez-Arias R."/>
            <person name="Henne A."/>
            <person name="Wiezer A."/>
            <person name="Baumer S."/>
            <person name="Jacobi C."/>
            <person name="Bruggemann H."/>
            <person name="Lienard T."/>
            <person name="Christmann A."/>
            <person name="Bomeke M."/>
            <person name="Steckel S."/>
            <person name="Bhattacharyya A."/>
            <person name="Lykidis A."/>
            <person name="Overbeek R."/>
            <person name="Klenk H.P."/>
            <person name="Gunsalus R.P."/>
            <person name="Fritz H.J."/>
            <person name="Gottschalk G."/>
        </authorList>
    </citation>
    <scope>NUCLEOTIDE SEQUENCE [LARGE SCALE GENOMIC DNA]</scope>
    <source>
        <strain evidence="12">ATCC BAA-159 / DSM 3647 / Goe1 / Go1 / JCM 11833 / OCM 88</strain>
    </source>
</reference>
<dbReference type="CDD" id="cd13143">
    <property type="entry name" value="MATE_MepA_like"/>
    <property type="match status" value="1"/>
</dbReference>
<dbReference type="InterPro" id="IPR002528">
    <property type="entry name" value="MATE_fam"/>
</dbReference>
<evidence type="ECO:0000256" key="10">
    <source>
        <dbReference type="SAM" id="Phobius"/>
    </source>
</evidence>
<dbReference type="GO" id="GO:0015297">
    <property type="term" value="F:antiporter activity"/>
    <property type="evidence" value="ECO:0007669"/>
    <property type="project" value="InterPro"/>
</dbReference>
<dbReference type="HOGENOM" id="CLU_012893_0_2_2"/>
<evidence type="ECO:0000256" key="4">
    <source>
        <dbReference type="ARBA" id="ARBA00022448"/>
    </source>
</evidence>
<evidence type="ECO:0000256" key="6">
    <source>
        <dbReference type="ARBA" id="ARBA00022692"/>
    </source>
</evidence>
<gene>
    <name evidence="11" type="ordered locus">MM_0115</name>
</gene>
<dbReference type="InterPro" id="IPR051327">
    <property type="entry name" value="MATE_MepA_subfamily"/>
</dbReference>
<proteinExistence type="inferred from homology"/>
<feature type="transmembrane region" description="Helical" evidence="10">
    <location>
        <begin position="399"/>
        <end position="420"/>
    </location>
</feature>
<keyword evidence="9" id="KW-0046">Antibiotic resistance</keyword>
<keyword evidence="7 10" id="KW-1133">Transmembrane helix</keyword>
<dbReference type="AlphaFoldDB" id="Q8Q0M1"/>
<dbReference type="PANTHER" id="PTHR43823:SF3">
    <property type="entry name" value="MULTIDRUG EXPORT PROTEIN MEPA"/>
    <property type="match status" value="1"/>
</dbReference>
<evidence type="ECO:0000256" key="7">
    <source>
        <dbReference type="ARBA" id="ARBA00022989"/>
    </source>
</evidence>
<dbReference type="EMBL" id="AE008384">
    <property type="protein sequence ID" value="AAM29811.1"/>
    <property type="molecule type" value="Genomic_DNA"/>
</dbReference>
<keyword evidence="6 10" id="KW-0812">Transmembrane</keyword>
<evidence type="ECO:0000256" key="5">
    <source>
        <dbReference type="ARBA" id="ARBA00022475"/>
    </source>
</evidence>
<feature type="transmembrane region" description="Helical" evidence="10">
    <location>
        <begin position="426"/>
        <end position="446"/>
    </location>
</feature>
<feature type="transmembrane region" description="Helical" evidence="10">
    <location>
        <begin position="102"/>
        <end position="124"/>
    </location>
</feature>
<dbReference type="GO" id="GO:0005886">
    <property type="term" value="C:plasma membrane"/>
    <property type="evidence" value="ECO:0007669"/>
    <property type="project" value="UniProtKB-SubCell"/>
</dbReference>
<dbReference type="PANTHER" id="PTHR43823">
    <property type="entry name" value="SPORULATION PROTEIN YKVU"/>
    <property type="match status" value="1"/>
</dbReference>
<feature type="transmembrane region" description="Helical" evidence="10">
    <location>
        <begin position="24"/>
        <end position="45"/>
    </location>
</feature>
<comment type="similarity">
    <text evidence="2">Belongs to the multi antimicrobial extrusion (MATE) (TC 2.A.66.1) family. MepA subfamily.</text>
</comment>
<dbReference type="InterPro" id="IPR048279">
    <property type="entry name" value="MdtK-like"/>
</dbReference>
<feature type="transmembrane region" description="Helical" evidence="10">
    <location>
        <begin position="200"/>
        <end position="224"/>
    </location>
</feature>
<protein>
    <recommendedName>
        <fullName evidence="3">Multidrug export protein MepA</fullName>
    </recommendedName>
</protein>
<feature type="transmembrane region" description="Helical" evidence="10">
    <location>
        <begin position="366"/>
        <end position="387"/>
    </location>
</feature>
<evidence type="ECO:0000313" key="11">
    <source>
        <dbReference type="EMBL" id="AAM29811.1"/>
    </source>
</evidence>
<dbReference type="GO" id="GO:0046677">
    <property type="term" value="P:response to antibiotic"/>
    <property type="evidence" value="ECO:0007669"/>
    <property type="project" value="UniProtKB-KW"/>
</dbReference>
<feature type="transmembrane region" description="Helical" evidence="10">
    <location>
        <begin position="174"/>
        <end position="194"/>
    </location>
</feature>
<accession>Q8Q0M1</accession>
<feature type="transmembrane region" description="Helical" evidence="10">
    <location>
        <begin position="327"/>
        <end position="346"/>
    </location>
</feature>
<feature type="transmembrane region" description="Helical" evidence="10">
    <location>
        <begin position="244"/>
        <end position="266"/>
    </location>
</feature>
<dbReference type="Pfam" id="PF01554">
    <property type="entry name" value="MatE"/>
    <property type="match status" value="2"/>
</dbReference>
<dbReference type="GO" id="GO:0042910">
    <property type="term" value="F:xenobiotic transmembrane transporter activity"/>
    <property type="evidence" value="ECO:0007669"/>
    <property type="project" value="InterPro"/>
</dbReference>